<dbReference type="InterPro" id="IPR007820">
    <property type="entry name" value="AbrB_fam"/>
</dbReference>
<proteinExistence type="predicted"/>
<dbReference type="GO" id="GO:0010468">
    <property type="term" value="P:regulation of gene expression"/>
    <property type="evidence" value="ECO:0007669"/>
    <property type="project" value="InterPro"/>
</dbReference>
<dbReference type="InterPro" id="IPR017516">
    <property type="entry name" value="AbrB_dup"/>
</dbReference>
<dbReference type="Proteomes" id="UP000032611">
    <property type="component" value="Chromosome"/>
</dbReference>
<feature type="transmembrane region" description="Helical" evidence="1">
    <location>
        <begin position="259"/>
        <end position="290"/>
    </location>
</feature>
<evidence type="ECO:0008006" key="4">
    <source>
        <dbReference type="Google" id="ProtNLM"/>
    </source>
</evidence>
<evidence type="ECO:0000256" key="1">
    <source>
        <dbReference type="SAM" id="Phobius"/>
    </source>
</evidence>
<evidence type="ECO:0000313" key="2">
    <source>
        <dbReference type="EMBL" id="AJY45462.1"/>
    </source>
</evidence>
<dbReference type="PATRIC" id="fig|1486262.3.peg.1389"/>
<dbReference type="STRING" id="1486262.TM49_06750"/>
<dbReference type="PIRSF" id="PIRSF038991">
    <property type="entry name" value="Protein_AbrB"/>
    <property type="match status" value="1"/>
</dbReference>
<name>A0A0D5LNX4_MAREN</name>
<feature type="transmembrane region" description="Helical" evidence="1">
    <location>
        <begin position="200"/>
        <end position="217"/>
    </location>
</feature>
<dbReference type="OrthoDB" id="7157734at2"/>
<dbReference type="AlphaFoldDB" id="A0A0D5LNX4"/>
<accession>A0A0D5LNX4</accession>
<dbReference type="EMBL" id="CP010803">
    <property type="protein sequence ID" value="AJY45462.1"/>
    <property type="molecule type" value="Genomic_DNA"/>
</dbReference>
<dbReference type="Pfam" id="PF05145">
    <property type="entry name" value="AbrB"/>
    <property type="match status" value="1"/>
</dbReference>
<reference evidence="2 3" key="1">
    <citation type="journal article" date="2015" name="Genome Announc.">
        <title>Complete genome sequence of Martelella endophytica YC6887, which has antifungal activity associated with a halophyte.</title>
        <authorList>
            <person name="Khan A."/>
            <person name="Khan H."/>
            <person name="Chung E.J."/>
            <person name="Hossain M.T."/>
            <person name="Chung Y.R."/>
        </authorList>
    </citation>
    <scope>NUCLEOTIDE SEQUENCE [LARGE SCALE GENOMIC DNA]</scope>
    <source>
        <strain evidence="2">YC6887</strain>
    </source>
</reference>
<dbReference type="PANTHER" id="PTHR38457:SF1">
    <property type="entry name" value="REGULATOR ABRB-RELATED"/>
    <property type="match status" value="1"/>
</dbReference>
<dbReference type="NCBIfam" id="TIGR03082">
    <property type="entry name" value="Gneg_AbrB_dup"/>
    <property type="match status" value="2"/>
</dbReference>
<keyword evidence="3" id="KW-1185">Reference proteome</keyword>
<dbReference type="RefSeq" id="WP_045680110.1">
    <property type="nucleotide sequence ID" value="NZ_CP010803.1"/>
</dbReference>
<dbReference type="GO" id="GO:0016020">
    <property type="term" value="C:membrane"/>
    <property type="evidence" value="ECO:0007669"/>
    <property type="project" value="InterPro"/>
</dbReference>
<dbReference type="PANTHER" id="PTHR38457">
    <property type="entry name" value="REGULATOR ABRB-RELATED"/>
    <property type="match status" value="1"/>
</dbReference>
<feature type="transmembrane region" description="Helical" evidence="1">
    <location>
        <begin position="72"/>
        <end position="97"/>
    </location>
</feature>
<feature type="transmembrane region" description="Helical" evidence="1">
    <location>
        <begin position="176"/>
        <end position="193"/>
    </location>
</feature>
<sequence>MFATTIAAAIGGLVADALGLPLGFLIGAMFAVAALSLMNLPVAVIPNGRQAAQGLIGIGAGLRMTPEVAERLVGLLPVMIGAALSVILCACLISVAIAKLTRLDADTAFFSSLPGGIAEMAVLSERYGGNPGLVSIGQFLRILLVTLAVPQIVIALKNSDLTVAAPVTAAVPVQWLPLVGICLVALPLALGLSRLKVPNAWLLSGIIAGAVLAITEWQRTSVPVTGLEIAQIVVGMSLGARCTRAVFRDGYRTLPANVIGTLTLIGFATLAATLIGTVFHIDIVSLVLALAPGGIAEMSLVSAQVGGDTVLVVAFHLVRVIMVLTLAVLLKRIFTGRLSAS</sequence>
<dbReference type="HOGENOM" id="CLU_050210_2_0_5"/>
<dbReference type="KEGG" id="mey:TM49_06750"/>
<keyword evidence="1" id="KW-0812">Transmembrane</keyword>
<feature type="transmembrane region" description="Helical" evidence="1">
    <location>
        <begin position="139"/>
        <end position="156"/>
    </location>
</feature>
<evidence type="ECO:0000313" key="3">
    <source>
        <dbReference type="Proteomes" id="UP000032611"/>
    </source>
</evidence>
<organism evidence="2 3">
    <name type="scientific">Martelella endophytica</name>
    <dbReference type="NCBI Taxonomy" id="1486262"/>
    <lineage>
        <taxon>Bacteria</taxon>
        <taxon>Pseudomonadati</taxon>
        <taxon>Pseudomonadota</taxon>
        <taxon>Alphaproteobacteria</taxon>
        <taxon>Hyphomicrobiales</taxon>
        <taxon>Aurantimonadaceae</taxon>
        <taxon>Martelella</taxon>
    </lineage>
</organism>
<gene>
    <name evidence="2" type="ORF">TM49_06750</name>
</gene>
<protein>
    <recommendedName>
        <fullName evidence="4">AbrB family transcriptional regulator</fullName>
    </recommendedName>
</protein>
<keyword evidence="1" id="KW-1133">Transmembrane helix</keyword>
<feature type="transmembrane region" description="Helical" evidence="1">
    <location>
        <begin position="310"/>
        <end position="330"/>
    </location>
</feature>
<keyword evidence="1" id="KW-0472">Membrane</keyword>